<dbReference type="EMBL" id="CP151651">
    <property type="protein sequence ID" value="WZP09681.1"/>
    <property type="molecule type" value="Genomic_DNA"/>
</dbReference>
<accession>A0ABZ2ZNQ1</accession>
<organism evidence="1 2">
    <name type="scientific">Cytobacillus pseudoceanisediminis</name>
    <dbReference type="NCBI Taxonomy" id="3051614"/>
    <lineage>
        <taxon>Bacteria</taxon>
        <taxon>Bacillati</taxon>
        <taxon>Bacillota</taxon>
        <taxon>Bacilli</taxon>
        <taxon>Bacillales</taxon>
        <taxon>Bacillaceae</taxon>
        <taxon>Cytobacillus</taxon>
    </lineage>
</organism>
<reference evidence="1 2" key="1">
    <citation type="submission" date="2024-04" db="EMBL/GenBank/DDBJ databases">
        <title>Screening of coral probiotics and analysis of their probiotic properties.</title>
        <authorList>
            <person name="Wang S."/>
        </authorList>
    </citation>
    <scope>NUCLEOTIDE SEQUENCE [LARGE SCALE GENOMIC DNA]</scope>
    <source>
        <strain evidence="1 2">GXU-Z9</strain>
    </source>
</reference>
<evidence type="ECO:0008006" key="3">
    <source>
        <dbReference type="Google" id="ProtNLM"/>
    </source>
</evidence>
<keyword evidence="2" id="KW-1185">Reference proteome</keyword>
<protein>
    <recommendedName>
        <fullName evidence="3">Acetyltransferase (GNAT) family protein</fullName>
    </recommendedName>
</protein>
<evidence type="ECO:0000313" key="1">
    <source>
        <dbReference type="EMBL" id="WZP09681.1"/>
    </source>
</evidence>
<dbReference type="Proteomes" id="UP001472074">
    <property type="component" value="Chromosome"/>
</dbReference>
<sequence length="75" mass="8856">MNIRPYKETDKAFLVSLSTRFAKFDLMAWRDPQKMEEAQLKIAEESLNDPSLYTEILCGRGRDRGFIRFHRSKTT</sequence>
<evidence type="ECO:0000313" key="2">
    <source>
        <dbReference type="Proteomes" id="UP001472074"/>
    </source>
</evidence>
<dbReference type="RefSeq" id="WP_009334893.1">
    <property type="nucleotide sequence ID" value="NZ_CP151651.1"/>
</dbReference>
<name>A0ABZ2ZNQ1_9BACI</name>
<proteinExistence type="predicted"/>
<gene>
    <name evidence="1" type="ORF">AADC60_11275</name>
</gene>